<feature type="transmembrane region" description="Helical" evidence="1">
    <location>
        <begin position="49"/>
        <end position="69"/>
    </location>
</feature>
<name>A0A2T1HP74_9HYPH</name>
<evidence type="ECO:0000313" key="2">
    <source>
        <dbReference type="EMBL" id="PSC03468.1"/>
    </source>
</evidence>
<dbReference type="OrthoDB" id="9793799at2"/>
<comment type="caution">
    <text evidence="2">The sequence shown here is derived from an EMBL/GenBank/DDBJ whole genome shotgun (WGS) entry which is preliminary data.</text>
</comment>
<gene>
    <name evidence="2" type="ORF">SLNSH_18965</name>
</gene>
<reference evidence="3" key="1">
    <citation type="submission" date="2018-03" db="EMBL/GenBank/DDBJ databases">
        <authorList>
            <person name="Sun L."/>
            <person name="Liu H."/>
            <person name="Chen W."/>
            <person name="Huang K."/>
            <person name="Liu W."/>
            <person name="Gao X."/>
        </authorList>
    </citation>
    <scope>NUCLEOTIDE SEQUENCE [LARGE SCALE GENOMIC DNA]</scope>
    <source>
        <strain evidence="3">SH9</strain>
    </source>
</reference>
<keyword evidence="1" id="KW-1133">Transmembrane helix</keyword>
<organism evidence="2 3">
    <name type="scientific">Alsobacter soli</name>
    <dbReference type="NCBI Taxonomy" id="2109933"/>
    <lineage>
        <taxon>Bacteria</taxon>
        <taxon>Pseudomonadati</taxon>
        <taxon>Pseudomonadota</taxon>
        <taxon>Alphaproteobacteria</taxon>
        <taxon>Hyphomicrobiales</taxon>
        <taxon>Alsobacteraceae</taxon>
        <taxon>Alsobacter</taxon>
    </lineage>
</organism>
<keyword evidence="1" id="KW-0472">Membrane</keyword>
<protein>
    <submittedName>
        <fullName evidence="2">Uncharacterized protein</fullName>
    </submittedName>
</protein>
<evidence type="ECO:0000313" key="3">
    <source>
        <dbReference type="Proteomes" id="UP000239772"/>
    </source>
</evidence>
<evidence type="ECO:0000256" key="1">
    <source>
        <dbReference type="SAM" id="Phobius"/>
    </source>
</evidence>
<feature type="transmembrane region" description="Helical" evidence="1">
    <location>
        <begin position="20"/>
        <end position="37"/>
    </location>
</feature>
<accession>A0A2T1HP74</accession>
<keyword evidence="1" id="KW-0812">Transmembrane</keyword>
<sequence length="104" mass="11120">MIVTVLAQTVWNGWAELGRMVAVGTLAYLSALILLRLAGQQALAKMTAYGLLVAIALGSVLATALLSPQVRLDKAVGAFALLLGLQRLIAWTSMRSQMGERPRE</sequence>
<proteinExistence type="predicted"/>
<keyword evidence="3" id="KW-1185">Reference proteome</keyword>
<dbReference type="EMBL" id="PVZS01000025">
    <property type="protein sequence ID" value="PSC03468.1"/>
    <property type="molecule type" value="Genomic_DNA"/>
</dbReference>
<dbReference type="Proteomes" id="UP000239772">
    <property type="component" value="Unassembled WGS sequence"/>
</dbReference>
<dbReference type="RefSeq" id="WP_106338782.1">
    <property type="nucleotide sequence ID" value="NZ_PVZS01000025.1"/>
</dbReference>
<dbReference type="AlphaFoldDB" id="A0A2T1HP74"/>
<feature type="transmembrane region" description="Helical" evidence="1">
    <location>
        <begin position="75"/>
        <end position="94"/>
    </location>
</feature>